<keyword evidence="5" id="KW-0732">Signal</keyword>
<accession>A0AAW1URA7</accession>
<keyword evidence="2" id="KW-0328">Glycosyltransferase</keyword>
<name>A0AAW1URA7_9CUCU</name>
<organism evidence="6 7">
    <name type="scientific">Henosepilachna vigintioctopunctata</name>
    <dbReference type="NCBI Taxonomy" id="420089"/>
    <lineage>
        <taxon>Eukaryota</taxon>
        <taxon>Metazoa</taxon>
        <taxon>Ecdysozoa</taxon>
        <taxon>Arthropoda</taxon>
        <taxon>Hexapoda</taxon>
        <taxon>Insecta</taxon>
        <taxon>Pterygota</taxon>
        <taxon>Neoptera</taxon>
        <taxon>Endopterygota</taxon>
        <taxon>Coleoptera</taxon>
        <taxon>Polyphaga</taxon>
        <taxon>Cucujiformia</taxon>
        <taxon>Coccinelloidea</taxon>
        <taxon>Coccinellidae</taxon>
        <taxon>Epilachninae</taxon>
        <taxon>Epilachnini</taxon>
        <taxon>Henosepilachna</taxon>
    </lineage>
</organism>
<dbReference type="InterPro" id="IPR002213">
    <property type="entry name" value="UDP_glucos_trans"/>
</dbReference>
<dbReference type="Pfam" id="PF00201">
    <property type="entry name" value="UDPGT"/>
    <property type="match status" value="1"/>
</dbReference>
<keyword evidence="4" id="KW-1133">Transmembrane helix</keyword>
<dbReference type="GO" id="GO:0008194">
    <property type="term" value="F:UDP-glycosyltransferase activity"/>
    <property type="evidence" value="ECO:0007669"/>
    <property type="project" value="InterPro"/>
</dbReference>
<keyword evidence="7" id="KW-1185">Reference proteome</keyword>
<comment type="caution">
    <text evidence="6">The sequence shown here is derived from an EMBL/GenBank/DDBJ whole genome shotgun (WGS) entry which is preliminary data.</text>
</comment>
<evidence type="ECO:0008006" key="8">
    <source>
        <dbReference type="Google" id="ProtNLM"/>
    </source>
</evidence>
<evidence type="ECO:0000256" key="2">
    <source>
        <dbReference type="ARBA" id="ARBA00022676"/>
    </source>
</evidence>
<dbReference type="SUPFAM" id="SSF53756">
    <property type="entry name" value="UDP-Glycosyltransferase/glycogen phosphorylase"/>
    <property type="match status" value="1"/>
</dbReference>
<evidence type="ECO:0000256" key="4">
    <source>
        <dbReference type="SAM" id="Phobius"/>
    </source>
</evidence>
<proteinExistence type="inferred from homology"/>
<dbReference type="EMBL" id="JARQZJ010000098">
    <property type="protein sequence ID" value="KAK9886017.1"/>
    <property type="molecule type" value="Genomic_DNA"/>
</dbReference>
<evidence type="ECO:0000313" key="7">
    <source>
        <dbReference type="Proteomes" id="UP001431783"/>
    </source>
</evidence>
<dbReference type="PANTHER" id="PTHR48043:SF159">
    <property type="entry name" value="EG:EG0003.4 PROTEIN-RELATED"/>
    <property type="match status" value="1"/>
</dbReference>
<dbReference type="InterPro" id="IPR050271">
    <property type="entry name" value="UDP-glycosyltransferase"/>
</dbReference>
<evidence type="ECO:0000256" key="5">
    <source>
        <dbReference type="SAM" id="SignalP"/>
    </source>
</evidence>
<evidence type="ECO:0000256" key="1">
    <source>
        <dbReference type="ARBA" id="ARBA00009995"/>
    </source>
</evidence>
<dbReference type="AlphaFoldDB" id="A0AAW1URA7"/>
<keyword evidence="4" id="KW-0812">Transmembrane</keyword>
<reference evidence="6 7" key="1">
    <citation type="submission" date="2023-03" db="EMBL/GenBank/DDBJ databases">
        <title>Genome insight into feeding habits of ladybird beetles.</title>
        <authorList>
            <person name="Li H.-S."/>
            <person name="Huang Y.-H."/>
            <person name="Pang H."/>
        </authorList>
    </citation>
    <scope>NUCLEOTIDE SEQUENCE [LARGE SCALE GENOMIC DNA]</scope>
    <source>
        <strain evidence="6">SYSU_2023b</strain>
        <tissue evidence="6">Whole body</tissue>
    </source>
</reference>
<dbReference type="Proteomes" id="UP001431783">
    <property type="component" value="Unassembled WGS sequence"/>
</dbReference>
<feature type="chain" id="PRO_5043329465" description="Glucuronosyltransferase" evidence="5">
    <location>
        <begin position="25"/>
        <end position="521"/>
    </location>
</feature>
<comment type="similarity">
    <text evidence="1">Belongs to the UDP-glycosyltransferase family.</text>
</comment>
<dbReference type="FunFam" id="3.40.50.2000:FF:000050">
    <property type="entry name" value="UDP-glucuronosyltransferase"/>
    <property type="match status" value="1"/>
</dbReference>
<feature type="transmembrane region" description="Helical" evidence="4">
    <location>
        <begin position="480"/>
        <end position="508"/>
    </location>
</feature>
<feature type="signal peptide" evidence="5">
    <location>
        <begin position="1"/>
        <end position="24"/>
    </location>
</feature>
<gene>
    <name evidence="6" type="ORF">WA026_014803</name>
</gene>
<keyword evidence="4" id="KW-0472">Membrane</keyword>
<dbReference type="CDD" id="cd03784">
    <property type="entry name" value="GT1_Gtf-like"/>
    <property type="match status" value="1"/>
</dbReference>
<evidence type="ECO:0000256" key="3">
    <source>
        <dbReference type="ARBA" id="ARBA00022679"/>
    </source>
</evidence>
<dbReference type="PANTHER" id="PTHR48043">
    <property type="entry name" value="EG:EG0003.4 PROTEIN-RELATED"/>
    <property type="match status" value="1"/>
</dbReference>
<keyword evidence="3" id="KW-0808">Transferase</keyword>
<evidence type="ECO:0000313" key="6">
    <source>
        <dbReference type="EMBL" id="KAK9886017.1"/>
    </source>
</evidence>
<protein>
    <recommendedName>
        <fullName evidence="8">Glucuronosyltransferase</fullName>
    </recommendedName>
</protein>
<dbReference type="Gene3D" id="3.40.50.2000">
    <property type="entry name" value="Glycogen Phosphorylase B"/>
    <property type="match status" value="2"/>
</dbReference>
<sequence length="521" mass="59985">MNLSTYAIVLVIVFSLCLFTPSYSARILASVPTASYSHQVVFRPIWRELAKRGHEIVLITTDPMEDVENIRQIDMSFSYGILKKRNYDLLVTKAQESPIAFFEQFLQIFIEISFEQLKHPQVQNLIHNKSEKFDLLMIEAVLPIHLGFVEKFHAPVIGLSSFDVANRFHVIMGNDAHPILFPDTTVVPFFHPLTLKQRVIILLYELVSSTYGKYTIEAEVASQLRAIFGAECRPLMDLFEEIDMLFMNSNPILHSVRALAPNTIQFGGGVHLENAAKSLPEDLKTYLDNAENGVIYFSLGSNVKSYMLNDHLKQVFLETFSELPYKILWKFENEDLPNKPHNVWISKWFPQSDIFRHPNIKLFITQCGLQSIEEAILNHIPMIGIPFIADQPANAKILENKGVGVQLDYDILTKNIFKEAIEEVIHNSTYKRNVISIAELMGDVEMKGIDKVVWWTEYVIRNRGTEFFRNTSWQLPFYQYYLIDVILFIVSVALGFVLLIHKLIYLFINLKCKNAKKNKVS</sequence>